<reference evidence="1" key="1">
    <citation type="submission" date="2021-02" db="EMBL/GenBank/DDBJ databases">
        <authorList>
            <consortium name="DOE Joint Genome Institute"/>
            <person name="Ahrendt S."/>
            <person name="Looney B.P."/>
            <person name="Miyauchi S."/>
            <person name="Morin E."/>
            <person name="Drula E."/>
            <person name="Courty P.E."/>
            <person name="Chicoki N."/>
            <person name="Fauchery L."/>
            <person name="Kohler A."/>
            <person name="Kuo A."/>
            <person name="Labutti K."/>
            <person name="Pangilinan J."/>
            <person name="Lipzen A."/>
            <person name="Riley R."/>
            <person name="Andreopoulos W."/>
            <person name="He G."/>
            <person name="Johnson J."/>
            <person name="Barry K.W."/>
            <person name="Grigoriev I.V."/>
            <person name="Nagy L."/>
            <person name="Hibbett D."/>
            <person name="Henrissat B."/>
            <person name="Matheny P.B."/>
            <person name="Labbe J."/>
            <person name="Martin F."/>
        </authorList>
    </citation>
    <scope>NUCLEOTIDE SEQUENCE</scope>
    <source>
        <strain evidence="1">FP105234-sp</strain>
    </source>
</reference>
<dbReference type="EMBL" id="MU275845">
    <property type="protein sequence ID" value="KAI0052505.1"/>
    <property type="molecule type" value="Genomic_DNA"/>
</dbReference>
<protein>
    <submittedName>
        <fullName evidence="1">DUF1620-domain-containing protein</fullName>
    </submittedName>
</protein>
<gene>
    <name evidence="1" type="ORF">FA95DRAFT_1553505</name>
</gene>
<comment type="caution">
    <text evidence="1">The sequence shown here is derived from an EMBL/GenBank/DDBJ whole genome shotgun (WGS) entry which is preliminary data.</text>
</comment>
<proteinExistence type="predicted"/>
<dbReference type="Proteomes" id="UP000814033">
    <property type="component" value="Unassembled WGS sequence"/>
</dbReference>
<reference evidence="1" key="2">
    <citation type="journal article" date="2022" name="New Phytol.">
        <title>Evolutionary transition to the ectomycorrhizal habit in the genomes of a hyperdiverse lineage of mushroom-forming fungi.</title>
        <authorList>
            <person name="Looney B."/>
            <person name="Miyauchi S."/>
            <person name="Morin E."/>
            <person name="Drula E."/>
            <person name="Courty P.E."/>
            <person name="Kohler A."/>
            <person name="Kuo A."/>
            <person name="LaButti K."/>
            <person name="Pangilinan J."/>
            <person name="Lipzen A."/>
            <person name="Riley R."/>
            <person name="Andreopoulos W."/>
            <person name="He G."/>
            <person name="Johnson J."/>
            <person name="Nolan M."/>
            <person name="Tritt A."/>
            <person name="Barry K.W."/>
            <person name="Grigoriev I.V."/>
            <person name="Nagy L.G."/>
            <person name="Hibbett D."/>
            <person name="Henrissat B."/>
            <person name="Matheny P.B."/>
            <person name="Labbe J."/>
            <person name="Martin F.M."/>
        </authorList>
    </citation>
    <scope>NUCLEOTIDE SEQUENCE</scope>
    <source>
        <strain evidence="1">FP105234-sp</strain>
    </source>
</reference>
<evidence type="ECO:0000313" key="1">
    <source>
        <dbReference type="EMBL" id="KAI0052505.1"/>
    </source>
</evidence>
<organism evidence="1 2">
    <name type="scientific">Auriscalpium vulgare</name>
    <dbReference type="NCBI Taxonomy" id="40419"/>
    <lineage>
        <taxon>Eukaryota</taxon>
        <taxon>Fungi</taxon>
        <taxon>Dikarya</taxon>
        <taxon>Basidiomycota</taxon>
        <taxon>Agaricomycotina</taxon>
        <taxon>Agaricomycetes</taxon>
        <taxon>Russulales</taxon>
        <taxon>Auriscalpiaceae</taxon>
        <taxon>Auriscalpium</taxon>
    </lineage>
</organism>
<keyword evidence="2" id="KW-1185">Reference proteome</keyword>
<sequence length="1008" mass="110426">MRWLSLLSTAAWATASLALHEDEAGVVDWYKAQIGVPLSHSPSTSPAFHMEPGKPPTEGLLLTATSSNVLAALHPMNGSVAWRYIFKSDDNIVYYQRHNNIVASLSGPGGATLRTFDFTKGHLLHETRLHHPNDGRLLEPDDFGTSVAFASDASDMFVLTSGHVLQRLDPTGDVQWTWTSPDQTSLVIYAKLISTETAVYVLGLTKSFASYTIHVTAVSPTTGEVLSNADIPSTILKGPSELITLTSQTDKNLYPHVVWVEAGSIRSVALVPKLNNKPTSIKGSTYDKIIDIGMHAEGYFVALQPDGSSRVIRLDAETSGLKIVWDFADSAKADRNTDSLYTGGVDKDGHPYVGRVYWSHSLSKASVHVYAPFLADGKGLVSGFTFAFDSNSHGIISHAAIHPAYVKELDLLPYVALTTTTGAVQLWQGDRLQWTREEGLSRIQVAEMIELPEPLSTASHTGDESFVGRLTRQLSDARDFPQYLAHFAKRFATGSYATATSRADPIDADVSTPLSRDPFGFRQVIIAATDLGKVYGIDSNTGEILWSRIFGLGWAAAVGGRVIPVKLFVTRTVSDGREPQVVIVGQRKADNSLVDTVLFHIDALTGDDAHGASPPGDVLQGQDLIAGPIIEAYLLDGDTKTVVLLDEYRQVYLYPDGPEHQKHFNRAAPGLNLPLRTGAPGVRQLTGHRLALGVGLDNRAVAYSTWASSFAPTEEILAIIPRPAGPVASLGKVLGNRSTLYKYLNPHTFAVITTGANTCGVYVIDGAKGSVIYHVALPARGSCDVQATFVENWLVYVYWDEEYQWIGQAKGRRVVSVEFYEGRAVDEKTRSSELSSFSNKTLEVTAYSRAFVFPHDVTAITTTATKYGVTSKDILVANTKGQIQSFTRLMLNPRRPKNKPTAEEQEEWLVQYDPIITDEPRRVLSHNYRVANIRRIVTSPALLESTSLVFAYGLDLFFTRTAPSGRFDVLSENFNKAQLIFTISGLAIGIMVAKPMVRRKKLQEKWYH</sequence>
<name>A0ACB8S7Y2_9AGAM</name>
<accession>A0ACB8S7Y2</accession>
<evidence type="ECO:0000313" key="2">
    <source>
        <dbReference type="Proteomes" id="UP000814033"/>
    </source>
</evidence>